<feature type="region of interest" description="Disordered" evidence="5">
    <location>
        <begin position="161"/>
        <end position="186"/>
    </location>
</feature>
<dbReference type="InterPro" id="IPR036864">
    <property type="entry name" value="Zn2-C6_fun-type_DNA-bd_sf"/>
</dbReference>
<keyword evidence="8" id="KW-1185">Reference proteome</keyword>
<keyword evidence="2" id="KW-0238">DNA-binding</keyword>
<dbReference type="Gene3D" id="4.10.240.10">
    <property type="entry name" value="Zn(2)-C6 fungal-type DNA-binding domain"/>
    <property type="match status" value="1"/>
</dbReference>
<dbReference type="InterPro" id="IPR001138">
    <property type="entry name" value="Zn2Cys6_DnaBD"/>
</dbReference>
<dbReference type="Proteomes" id="UP000814176">
    <property type="component" value="Unassembled WGS sequence"/>
</dbReference>
<feature type="compositionally biased region" description="Low complexity" evidence="5">
    <location>
        <begin position="98"/>
        <end position="115"/>
    </location>
</feature>
<dbReference type="PANTHER" id="PTHR31069">
    <property type="entry name" value="OLEATE-ACTIVATED TRANSCRIPTION FACTOR 1-RELATED"/>
    <property type="match status" value="1"/>
</dbReference>
<gene>
    <name evidence="7" type="ORF">C8Q71DRAFT_729512</name>
</gene>
<keyword evidence="4" id="KW-0539">Nucleus</keyword>
<dbReference type="PANTHER" id="PTHR31069:SF32">
    <property type="entry name" value="ARGININE METABOLISM REGULATION PROTEIN II"/>
    <property type="match status" value="1"/>
</dbReference>
<dbReference type="SUPFAM" id="SSF57701">
    <property type="entry name" value="Zn2/Cys6 DNA-binding domain"/>
    <property type="match status" value="1"/>
</dbReference>
<dbReference type="Pfam" id="PF00172">
    <property type="entry name" value="Zn_clus"/>
    <property type="match status" value="1"/>
</dbReference>
<dbReference type="SMART" id="SM00066">
    <property type="entry name" value="GAL4"/>
    <property type="match status" value="1"/>
</dbReference>
<name>A0ABQ8KY28_9APHY</name>
<dbReference type="PROSITE" id="PS00463">
    <property type="entry name" value="ZN2_CY6_FUNGAL_1"/>
    <property type="match status" value="1"/>
</dbReference>
<feature type="compositionally biased region" description="Basic and acidic residues" evidence="5">
    <location>
        <begin position="1"/>
        <end position="10"/>
    </location>
</feature>
<dbReference type="EMBL" id="JADCUA010000001">
    <property type="protein sequence ID" value="KAH9843666.1"/>
    <property type="molecule type" value="Genomic_DNA"/>
</dbReference>
<evidence type="ECO:0000259" key="6">
    <source>
        <dbReference type="PROSITE" id="PS50048"/>
    </source>
</evidence>
<dbReference type="RefSeq" id="XP_047784476.1">
    <property type="nucleotide sequence ID" value="XM_047922035.1"/>
</dbReference>
<feature type="region of interest" description="Disordered" evidence="5">
    <location>
        <begin position="98"/>
        <end position="118"/>
    </location>
</feature>
<organism evidence="7 8">
    <name type="scientific">Rhodofomes roseus</name>
    <dbReference type="NCBI Taxonomy" id="34475"/>
    <lineage>
        <taxon>Eukaryota</taxon>
        <taxon>Fungi</taxon>
        <taxon>Dikarya</taxon>
        <taxon>Basidiomycota</taxon>
        <taxon>Agaricomycotina</taxon>
        <taxon>Agaricomycetes</taxon>
        <taxon>Polyporales</taxon>
        <taxon>Rhodofomes</taxon>
    </lineage>
</organism>
<evidence type="ECO:0000313" key="8">
    <source>
        <dbReference type="Proteomes" id="UP000814176"/>
    </source>
</evidence>
<feature type="domain" description="Zn(2)-C6 fungal-type" evidence="6">
    <location>
        <begin position="50"/>
        <end position="80"/>
    </location>
</feature>
<reference evidence="7 8" key="1">
    <citation type="journal article" date="2021" name="Environ. Microbiol.">
        <title>Gene family expansions and transcriptome signatures uncover fungal adaptations to wood decay.</title>
        <authorList>
            <person name="Hage H."/>
            <person name="Miyauchi S."/>
            <person name="Viragh M."/>
            <person name="Drula E."/>
            <person name="Min B."/>
            <person name="Chaduli D."/>
            <person name="Navarro D."/>
            <person name="Favel A."/>
            <person name="Norest M."/>
            <person name="Lesage-Meessen L."/>
            <person name="Balint B."/>
            <person name="Merenyi Z."/>
            <person name="de Eugenio L."/>
            <person name="Morin E."/>
            <person name="Martinez A.T."/>
            <person name="Baldrian P."/>
            <person name="Stursova M."/>
            <person name="Martinez M.J."/>
            <person name="Novotny C."/>
            <person name="Magnuson J.K."/>
            <person name="Spatafora J.W."/>
            <person name="Maurice S."/>
            <person name="Pangilinan J."/>
            <person name="Andreopoulos W."/>
            <person name="LaButti K."/>
            <person name="Hundley H."/>
            <person name="Na H."/>
            <person name="Kuo A."/>
            <person name="Barry K."/>
            <person name="Lipzen A."/>
            <person name="Henrissat B."/>
            <person name="Riley R."/>
            <person name="Ahrendt S."/>
            <person name="Nagy L.G."/>
            <person name="Grigoriev I.V."/>
            <person name="Martin F."/>
            <person name="Rosso M.N."/>
        </authorList>
    </citation>
    <scope>NUCLEOTIDE SEQUENCE [LARGE SCALE GENOMIC DNA]</scope>
    <source>
        <strain evidence="7 8">CIRM-BRFM 1785</strain>
    </source>
</reference>
<keyword evidence="3" id="KW-0804">Transcription</keyword>
<protein>
    <recommendedName>
        <fullName evidence="6">Zn(2)-C6 fungal-type domain-containing protein</fullName>
    </recommendedName>
</protein>
<evidence type="ECO:0000256" key="3">
    <source>
        <dbReference type="ARBA" id="ARBA00023163"/>
    </source>
</evidence>
<proteinExistence type="predicted"/>
<dbReference type="GeneID" id="72002767"/>
<sequence>MTDASPERKASSSSRKSKDTSVGPRSNTPGDPADSSLLTSMVRSKRTPIACTECRRRQVKCSGGTPQCERCEKRGVKCEYVPIHVQRQQAAAGAAGGPAAHAMLSGSSTSRSLPSTPMPWPPSAPMHVGPTTRHSPNSMRDWPEYYDMSAEMLPESRRQTLPHSAPSYVGADSFSQSRAGPSYGRYPNYGHGMSNAQHYPGSLADAYSSSTGNSGSPAGQALDFMLPTENTSQLMPSASQSTSYPNQYLQGQGYYNAPSGATGMHGHNFQGWMDPSNANYSAFQGQSYRRNA</sequence>
<dbReference type="InterPro" id="IPR050675">
    <property type="entry name" value="OAF3"/>
</dbReference>
<comment type="caution">
    <text evidence="7">The sequence shown here is derived from an EMBL/GenBank/DDBJ whole genome shotgun (WGS) entry which is preliminary data.</text>
</comment>
<evidence type="ECO:0000256" key="2">
    <source>
        <dbReference type="ARBA" id="ARBA00023125"/>
    </source>
</evidence>
<feature type="region of interest" description="Disordered" evidence="5">
    <location>
        <begin position="1"/>
        <end position="49"/>
    </location>
</feature>
<evidence type="ECO:0000256" key="5">
    <source>
        <dbReference type="SAM" id="MobiDB-lite"/>
    </source>
</evidence>
<evidence type="ECO:0000256" key="4">
    <source>
        <dbReference type="ARBA" id="ARBA00023242"/>
    </source>
</evidence>
<keyword evidence="1" id="KW-0805">Transcription regulation</keyword>
<dbReference type="PROSITE" id="PS50048">
    <property type="entry name" value="ZN2_CY6_FUNGAL_2"/>
    <property type="match status" value="1"/>
</dbReference>
<accession>A0ABQ8KY28</accession>
<dbReference type="CDD" id="cd00067">
    <property type="entry name" value="GAL4"/>
    <property type="match status" value="1"/>
</dbReference>
<evidence type="ECO:0000256" key="1">
    <source>
        <dbReference type="ARBA" id="ARBA00023015"/>
    </source>
</evidence>
<evidence type="ECO:0000313" key="7">
    <source>
        <dbReference type="EMBL" id="KAH9843666.1"/>
    </source>
</evidence>